<reference evidence="3" key="2">
    <citation type="submission" date="2025-08" db="UniProtKB">
        <authorList>
            <consortium name="Ensembl"/>
        </authorList>
    </citation>
    <scope>IDENTIFICATION</scope>
</reference>
<dbReference type="SMART" id="SM00506">
    <property type="entry name" value="A1pp"/>
    <property type="match status" value="1"/>
</dbReference>
<dbReference type="Proteomes" id="UP000472265">
    <property type="component" value="Chromosome 10"/>
</dbReference>
<feature type="region of interest" description="Disordered" evidence="1">
    <location>
        <begin position="1"/>
        <end position="21"/>
    </location>
</feature>
<dbReference type="Gene3D" id="3.40.220.10">
    <property type="entry name" value="Leucine Aminopeptidase, subunit E, domain 1"/>
    <property type="match status" value="1"/>
</dbReference>
<dbReference type="PANTHER" id="PTHR11106">
    <property type="entry name" value="GANGLIOSIDE INDUCED DIFFERENTIATION ASSOCIATED PROTEIN 2-RELATED"/>
    <property type="match status" value="1"/>
</dbReference>
<dbReference type="Ensembl" id="ENSSAUT00010016739.1">
    <property type="protein sequence ID" value="ENSSAUP00010015793.1"/>
    <property type="gene ID" value="ENSSAUG00010007298.1"/>
</dbReference>
<keyword evidence="4" id="KW-1185">Reference proteome</keyword>
<organism evidence="3 4">
    <name type="scientific">Sparus aurata</name>
    <name type="common">Gilthead sea bream</name>
    <dbReference type="NCBI Taxonomy" id="8175"/>
    <lineage>
        <taxon>Eukaryota</taxon>
        <taxon>Metazoa</taxon>
        <taxon>Chordata</taxon>
        <taxon>Craniata</taxon>
        <taxon>Vertebrata</taxon>
        <taxon>Euteleostomi</taxon>
        <taxon>Actinopterygii</taxon>
        <taxon>Neopterygii</taxon>
        <taxon>Teleostei</taxon>
        <taxon>Neoteleostei</taxon>
        <taxon>Acanthomorphata</taxon>
        <taxon>Eupercaria</taxon>
        <taxon>Spariformes</taxon>
        <taxon>Sparidae</taxon>
        <taxon>Sparus</taxon>
    </lineage>
</organism>
<dbReference type="GeneTree" id="ENSGT00940000154311"/>
<dbReference type="PROSITE" id="PS51154">
    <property type="entry name" value="MACRO"/>
    <property type="match status" value="1"/>
</dbReference>
<sequence>MSQPEQSIPAATPPPSGEKYERPLDSYLLQYLKECPKAEKELQEQLASVASAAQFFPDEERVLVRSSAQLSSVDEVGQWKAKVDQLFDVAGYSLCDGLQVLVCHGDITELDADALVNAANEDLDHGGGVAAALSKAGGAQVQKESSALVKQIGKIPTGEVVVTTGGDLNCKKLLHAVGPVGGKSGGRERALLEKTVRSALDLAEMFELESIAMPCISSGVFGVPVTVCSEAIVTAIKKFGSEGGRSLGRIILIDNRGEVVRAMQEMSILGLVLNSTYVVGLQVCPGTFPTERIHKRCSPTRWRWVDAI</sequence>
<dbReference type="PANTHER" id="PTHR11106:SF111">
    <property type="entry name" value="MACRO DOMAIN-CONTAINING PROTEIN"/>
    <property type="match status" value="1"/>
</dbReference>
<dbReference type="Pfam" id="PF01661">
    <property type="entry name" value="Macro"/>
    <property type="match status" value="1"/>
</dbReference>
<dbReference type="CDD" id="cd02907">
    <property type="entry name" value="Macro_Af1521_BAL-like"/>
    <property type="match status" value="1"/>
</dbReference>
<evidence type="ECO:0000256" key="1">
    <source>
        <dbReference type="SAM" id="MobiDB-lite"/>
    </source>
</evidence>
<dbReference type="InterPro" id="IPR043472">
    <property type="entry name" value="Macro_dom-like"/>
</dbReference>
<feature type="domain" description="Macro" evidence="2">
    <location>
        <begin position="87"/>
        <end position="271"/>
    </location>
</feature>
<dbReference type="SUPFAM" id="SSF52949">
    <property type="entry name" value="Macro domain-like"/>
    <property type="match status" value="1"/>
</dbReference>
<dbReference type="InParanoid" id="A0A671UPE6"/>
<accession>A0A671UPE6</accession>
<dbReference type="AlphaFoldDB" id="A0A671UPE6"/>
<evidence type="ECO:0000313" key="3">
    <source>
        <dbReference type="Ensembl" id="ENSSAUP00010015793.1"/>
    </source>
</evidence>
<reference evidence="3" key="3">
    <citation type="submission" date="2025-09" db="UniProtKB">
        <authorList>
            <consortium name="Ensembl"/>
        </authorList>
    </citation>
    <scope>IDENTIFICATION</scope>
</reference>
<evidence type="ECO:0000259" key="2">
    <source>
        <dbReference type="PROSITE" id="PS51154"/>
    </source>
</evidence>
<protein>
    <recommendedName>
        <fullName evidence="2">Macro domain-containing protein</fullName>
    </recommendedName>
</protein>
<proteinExistence type="predicted"/>
<dbReference type="InterPro" id="IPR002589">
    <property type="entry name" value="Macro_dom"/>
</dbReference>
<evidence type="ECO:0000313" key="4">
    <source>
        <dbReference type="Proteomes" id="UP000472265"/>
    </source>
</evidence>
<reference evidence="3" key="1">
    <citation type="submission" date="2021-04" db="EMBL/GenBank/DDBJ databases">
        <authorList>
            <consortium name="Wellcome Sanger Institute Data Sharing"/>
        </authorList>
    </citation>
    <scope>NUCLEOTIDE SEQUENCE [LARGE SCALE GENOMIC DNA]</scope>
</reference>
<name>A0A671UPE6_SPAAU</name>